<gene>
    <name evidence="5" type="ORF">TRAPUB_2245</name>
</gene>
<evidence type="ECO:0000259" key="4">
    <source>
        <dbReference type="PROSITE" id="PS50600"/>
    </source>
</evidence>
<keyword evidence="6" id="KW-1185">Reference proteome</keyword>
<dbReference type="InterPro" id="IPR003653">
    <property type="entry name" value="Peptidase_C48_C"/>
</dbReference>
<protein>
    <recommendedName>
        <fullName evidence="4">Ubiquitin-like protease family profile domain-containing protein</fullName>
    </recommendedName>
</protein>
<comment type="similarity">
    <text evidence="1">Belongs to the peptidase C48 family.</text>
</comment>
<keyword evidence="3" id="KW-0378">Hydrolase</keyword>
<dbReference type="GO" id="GO:0019783">
    <property type="term" value="F:ubiquitin-like protein peptidase activity"/>
    <property type="evidence" value="ECO:0007669"/>
    <property type="project" value="UniProtKB-ARBA"/>
</dbReference>
<dbReference type="GO" id="GO:0008234">
    <property type="term" value="F:cysteine-type peptidase activity"/>
    <property type="evidence" value="ECO:0007669"/>
    <property type="project" value="InterPro"/>
</dbReference>
<name>A0A1M2VH38_TRAPU</name>
<dbReference type="Gene3D" id="3.40.395.10">
    <property type="entry name" value="Adenoviral Proteinase, Chain A"/>
    <property type="match status" value="1"/>
</dbReference>
<dbReference type="STRING" id="154538.A0A1M2VH38"/>
<dbReference type="EMBL" id="MNAD01001243">
    <property type="protein sequence ID" value="OJT06898.1"/>
    <property type="molecule type" value="Genomic_DNA"/>
</dbReference>
<sequence>MNRATREDLGIWIRGRLKNGVEARTAAAQKELAKINISKDELRKQWEEQKAAQLSVRKHAPARLKKELDSVLNLQTELSTVETSLTRLQASVESGDESPIVHEYIASLKRSHARAVEKAEGLYASLNVPQEYPELKGLPLNFVQILLLARDLKINIRKRAIGSFFEWDKLSQAAGGRDQPLVSAISFLLLQRKEELLLLPMRWRTPLVSAQRFQSRTEEAARIAERLTGAVDRKPIRWVCIPFQDGVAELSPHVPVGDYVDEDAVIAHDTLEELLSFEDTDTEDDTPALQDAVAHKASPIYCDLTDVDMIQRTLLFTDEHPYDPTFTTAIPLPPAPSVPPAPADTTRVLHPNEDRQLRFFFRPNDLARLQRPQAMLSDDCINSSAEVLLRYAGNPPINRRPTIFSTRLMSLHRSSADDASIWRDSGWTTYWQADLWLIPIHRLAPAPHWTLAIVYLKKDPQQIAYFDSLALGAIWETDVKASPILFTLYQCR</sequence>
<dbReference type="AlphaFoldDB" id="A0A1M2VH38"/>
<evidence type="ECO:0000256" key="1">
    <source>
        <dbReference type="ARBA" id="ARBA00005234"/>
    </source>
</evidence>
<dbReference type="PROSITE" id="PS50600">
    <property type="entry name" value="ULP_PROTEASE"/>
    <property type="match status" value="1"/>
</dbReference>
<dbReference type="InterPro" id="IPR038765">
    <property type="entry name" value="Papain-like_cys_pep_sf"/>
</dbReference>
<accession>A0A1M2VH38</accession>
<reference evidence="5 6" key="1">
    <citation type="submission" date="2016-10" db="EMBL/GenBank/DDBJ databases">
        <title>Genome sequence of the basidiomycete white-rot fungus Trametes pubescens.</title>
        <authorList>
            <person name="Makela M.R."/>
            <person name="Granchi Z."/>
            <person name="Peng M."/>
            <person name="De Vries R.P."/>
            <person name="Grigoriev I."/>
            <person name="Riley R."/>
            <person name="Hilden K."/>
        </authorList>
    </citation>
    <scope>NUCLEOTIDE SEQUENCE [LARGE SCALE GENOMIC DNA]</scope>
    <source>
        <strain evidence="5 6">FBCC735</strain>
    </source>
</reference>
<evidence type="ECO:0000313" key="5">
    <source>
        <dbReference type="EMBL" id="OJT06898.1"/>
    </source>
</evidence>
<dbReference type="Proteomes" id="UP000184267">
    <property type="component" value="Unassembled WGS sequence"/>
</dbReference>
<evidence type="ECO:0000313" key="6">
    <source>
        <dbReference type="Proteomes" id="UP000184267"/>
    </source>
</evidence>
<proteinExistence type="inferred from homology"/>
<comment type="caution">
    <text evidence="5">The sequence shown here is derived from an EMBL/GenBank/DDBJ whole genome shotgun (WGS) entry which is preliminary data.</text>
</comment>
<dbReference type="GO" id="GO:0006508">
    <property type="term" value="P:proteolysis"/>
    <property type="evidence" value="ECO:0007669"/>
    <property type="project" value="UniProtKB-KW"/>
</dbReference>
<evidence type="ECO:0000256" key="2">
    <source>
        <dbReference type="ARBA" id="ARBA00022670"/>
    </source>
</evidence>
<evidence type="ECO:0000256" key="3">
    <source>
        <dbReference type="ARBA" id="ARBA00022801"/>
    </source>
</evidence>
<dbReference type="OrthoDB" id="3265112at2759"/>
<organism evidence="5 6">
    <name type="scientific">Trametes pubescens</name>
    <name type="common">White-rot fungus</name>
    <dbReference type="NCBI Taxonomy" id="154538"/>
    <lineage>
        <taxon>Eukaryota</taxon>
        <taxon>Fungi</taxon>
        <taxon>Dikarya</taxon>
        <taxon>Basidiomycota</taxon>
        <taxon>Agaricomycotina</taxon>
        <taxon>Agaricomycetes</taxon>
        <taxon>Polyporales</taxon>
        <taxon>Polyporaceae</taxon>
        <taxon>Trametes</taxon>
    </lineage>
</organism>
<keyword evidence="2" id="KW-0645">Protease</keyword>
<dbReference type="SUPFAM" id="SSF54001">
    <property type="entry name" value="Cysteine proteinases"/>
    <property type="match status" value="1"/>
</dbReference>
<feature type="domain" description="Ubiquitin-like protease family profile" evidence="4">
    <location>
        <begin position="359"/>
        <end position="492"/>
    </location>
</feature>